<proteinExistence type="predicted"/>
<reference evidence="2" key="1">
    <citation type="submission" date="2022-08" db="EMBL/GenBank/DDBJ databases">
        <title>Alicyclobacillus fastidiosus DSM 17978, complete genome.</title>
        <authorList>
            <person name="Wang Q."/>
            <person name="Cai R."/>
            <person name="Wang Z."/>
        </authorList>
    </citation>
    <scope>NUCLEOTIDE SEQUENCE</scope>
    <source>
        <strain evidence="2">DSM 17978</strain>
    </source>
</reference>
<evidence type="ECO:0000313" key="3">
    <source>
        <dbReference type="Proteomes" id="UP001164761"/>
    </source>
</evidence>
<dbReference type="Proteomes" id="UP001164761">
    <property type="component" value="Chromosome"/>
</dbReference>
<feature type="domain" description="Xylose isomerase-like TIM barrel" evidence="1">
    <location>
        <begin position="20"/>
        <end position="177"/>
    </location>
</feature>
<evidence type="ECO:0000259" key="1">
    <source>
        <dbReference type="Pfam" id="PF01261"/>
    </source>
</evidence>
<evidence type="ECO:0000313" key="2">
    <source>
        <dbReference type="EMBL" id="WAH43030.1"/>
    </source>
</evidence>
<keyword evidence="3" id="KW-1185">Reference proteome</keyword>
<dbReference type="InterPro" id="IPR013022">
    <property type="entry name" value="Xyl_isomerase-like_TIM-brl"/>
</dbReference>
<dbReference type="InterPro" id="IPR036237">
    <property type="entry name" value="Xyl_isomerase-like_sf"/>
</dbReference>
<dbReference type="EMBL" id="CP104067">
    <property type="protein sequence ID" value="WAH43030.1"/>
    <property type="molecule type" value="Genomic_DNA"/>
</dbReference>
<gene>
    <name evidence="2" type="ORF">NZD89_06365</name>
</gene>
<name>A0ABY6ZJR9_9BACL</name>
<protein>
    <submittedName>
        <fullName evidence="2">TIM barrel protein</fullName>
    </submittedName>
</protein>
<dbReference type="RefSeq" id="WP_268006908.1">
    <property type="nucleotide sequence ID" value="NZ_BSUT01000001.1"/>
</dbReference>
<sequence length="280" mass="32039">MQLKLFKSVWGMSGTWAAKLQQIAEAGYTGVECGMPAEGEEELFLSLLEEYGLELILQIFTQGEHFDSFERQAERAAAFHPLLINSHSAKDSMPYDAQLSFFERALEVEKQLGIPIGHETHRGRATFTPWSTARLLSDLPNLHIVADLSHWCCVCESMLADEQENISLVAEHTIHVHGRVGFEEGPQVSDFRAPEYEYALAKHELWWDEIVDCHVRMNKPFFTFTPEFGPPRYMHTLPFTDQPVVDLWELCHAMGQRFQERFEARVTCTHAQVIEEGPCV</sequence>
<organism evidence="2 3">
    <name type="scientific">Alicyclobacillus fastidiosus</name>
    <dbReference type="NCBI Taxonomy" id="392011"/>
    <lineage>
        <taxon>Bacteria</taxon>
        <taxon>Bacillati</taxon>
        <taxon>Bacillota</taxon>
        <taxon>Bacilli</taxon>
        <taxon>Bacillales</taxon>
        <taxon>Alicyclobacillaceae</taxon>
        <taxon>Alicyclobacillus</taxon>
    </lineage>
</organism>
<accession>A0ABY6ZJR9</accession>
<dbReference type="Pfam" id="PF01261">
    <property type="entry name" value="AP_endonuc_2"/>
    <property type="match status" value="1"/>
</dbReference>
<dbReference type="SUPFAM" id="SSF51658">
    <property type="entry name" value="Xylose isomerase-like"/>
    <property type="match status" value="1"/>
</dbReference>
<dbReference type="Gene3D" id="3.20.20.150">
    <property type="entry name" value="Divalent-metal-dependent TIM barrel enzymes"/>
    <property type="match status" value="1"/>
</dbReference>